<gene>
    <name evidence="2" type="ORF">NKW50_15870</name>
</gene>
<organism evidence="2 3">
    <name type="scientific">Acetobacter lambici</name>
    <dbReference type="NCBI Taxonomy" id="1332824"/>
    <lineage>
        <taxon>Bacteria</taxon>
        <taxon>Pseudomonadati</taxon>
        <taxon>Pseudomonadota</taxon>
        <taxon>Alphaproteobacteria</taxon>
        <taxon>Acetobacterales</taxon>
        <taxon>Acetobacteraceae</taxon>
        <taxon>Acetobacter</taxon>
    </lineage>
</organism>
<comment type="caution">
    <text evidence="2">The sequence shown here is derived from an EMBL/GenBank/DDBJ whole genome shotgun (WGS) entry which is preliminary data.</text>
</comment>
<evidence type="ECO:0000313" key="2">
    <source>
        <dbReference type="EMBL" id="MCP1260045.1"/>
    </source>
</evidence>
<evidence type="ECO:0000256" key="1">
    <source>
        <dbReference type="SAM" id="Coils"/>
    </source>
</evidence>
<feature type="coiled-coil region" evidence="1">
    <location>
        <begin position="10"/>
        <end position="44"/>
    </location>
</feature>
<keyword evidence="3" id="KW-1185">Reference proteome</keyword>
<proteinExistence type="predicted"/>
<reference evidence="2 3" key="1">
    <citation type="submission" date="2022-06" db="EMBL/GenBank/DDBJ databases">
        <title>Acetobacer genomes from food samples.</title>
        <authorList>
            <person name="Sombolestani A."/>
        </authorList>
    </citation>
    <scope>NUCLEOTIDE SEQUENCE [LARGE SCALE GENOMIC DNA]</scope>
    <source>
        <strain evidence="2 3">R-83285</strain>
    </source>
</reference>
<protein>
    <submittedName>
        <fullName evidence="2">Uncharacterized protein</fullName>
    </submittedName>
</protein>
<accession>A0ABT1F4B5</accession>
<evidence type="ECO:0000313" key="3">
    <source>
        <dbReference type="Proteomes" id="UP001523528"/>
    </source>
</evidence>
<dbReference type="Proteomes" id="UP001523528">
    <property type="component" value="Unassembled WGS sequence"/>
</dbReference>
<dbReference type="EMBL" id="JAMYZZ010000077">
    <property type="protein sequence ID" value="MCP1260045.1"/>
    <property type="molecule type" value="Genomic_DNA"/>
</dbReference>
<name>A0ABT1F4B5_9PROT</name>
<dbReference type="RefSeq" id="WP_253544495.1">
    <property type="nucleotide sequence ID" value="NZ_JAMYZY010000075.1"/>
</dbReference>
<sequence>MARKSAAERLKAAQEAVELADVRVSKAQERARLARCRVEKLAARTEQTKRRQDTRRKILLGAVVLRDCNSAGVEAQEAFFADLCQFMPPHDRELVLSSSIGDSYRRDTQRKATIGGALIAASRQEARMAELLMLCCAPSNFDKPADRALFEGWTP</sequence>
<keyword evidence="1" id="KW-0175">Coiled coil</keyword>